<dbReference type="Gene3D" id="3.30.1490.20">
    <property type="entry name" value="ATP-grasp fold, A domain"/>
    <property type="match status" value="1"/>
</dbReference>
<protein>
    <submittedName>
        <fullName evidence="3">Histidine kinase</fullName>
    </submittedName>
</protein>
<evidence type="ECO:0000259" key="2">
    <source>
        <dbReference type="Pfam" id="PF01326"/>
    </source>
</evidence>
<reference evidence="3" key="1">
    <citation type="submission" date="2020-04" db="EMBL/GenBank/DDBJ databases">
        <authorList>
            <person name="Zhang T."/>
        </authorList>
    </citation>
    <scope>NUCLEOTIDE SEQUENCE</scope>
    <source>
        <strain evidence="3">HKST-UBA02</strain>
    </source>
</reference>
<dbReference type="InterPro" id="IPR013815">
    <property type="entry name" value="ATP_grasp_subdomain_1"/>
</dbReference>
<dbReference type="SUPFAM" id="SSF56059">
    <property type="entry name" value="Glutathione synthetase ATP-binding domain-like"/>
    <property type="match status" value="1"/>
</dbReference>
<dbReference type="InterPro" id="IPR002192">
    <property type="entry name" value="PPDK_AMP/ATP-bd"/>
</dbReference>
<reference evidence="3" key="2">
    <citation type="journal article" date="2021" name="Microbiome">
        <title>Successional dynamics and alternative stable states in a saline activated sludge microbial community over 9 years.</title>
        <authorList>
            <person name="Wang Y."/>
            <person name="Ye J."/>
            <person name="Ju F."/>
            <person name="Liu L."/>
            <person name="Boyd J.A."/>
            <person name="Deng Y."/>
            <person name="Parks D.H."/>
            <person name="Jiang X."/>
            <person name="Yin X."/>
            <person name="Woodcroft B.J."/>
            <person name="Tyson G.W."/>
            <person name="Hugenholtz P."/>
            <person name="Polz M.F."/>
            <person name="Zhang T."/>
        </authorList>
    </citation>
    <scope>NUCLEOTIDE SEQUENCE</scope>
    <source>
        <strain evidence="3">HKST-UBA02</strain>
    </source>
</reference>
<gene>
    <name evidence="3" type="ORF">KDA27_16350</name>
</gene>
<feature type="region of interest" description="Disordered" evidence="1">
    <location>
        <begin position="520"/>
        <end position="544"/>
    </location>
</feature>
<organism evidence="3 4">
    <name type="scientific">Eiseniibacteriota bacterium</name>
    <dbReference type="NCBI Taxonomy" id="2212470"/>
    <lineage>
        <taxon>Bacteria</taxon>
        <taxon>Candidatus Eiseniibacteriota</taxon>
    </lineage>
</organism>
<keyword evidence="3" id="KW-0808">Transferase</keyword>
<evidence type="ECO:0000313" key="3">
    <source>
        <dbReference type="EMBL" id="MCA9757376.1"/>
    </source>
</evidence>
<evidence type="ECO:0000256" key="1">
    <source>
        <dbReference type="SAM" id="MobiDB-lite"/>
    </source>
</evidence>
<name>A0A956NED4_UNCEI</name>
<feature type="domain" description="Pyruvate phosphate dikinase AMP/ATP-binding" evidence="2">
    <location>
        <begin position="8"/>
        <end position="377"/>
    </location>
</feature>
<feature type="compositionally biased region" description="Basic and acidic residues" evidence="1">
    <location>
        <begin position="529"/>
        <end position="541"/>
    </location>
</feature>
<evidence type="ECO:0000313" key="4">
    <source>
        <dbReference type="Proteomes" id="UP000739538"/>
    </source>
</evidence>
<sequence>FARIGSGSLGGKGRGLGFIHSILPQEELEEKHPEARVVVPPTSVLGTEVFDEFLRANQLLPIALEETTDDQIARAFLAASLPRAVIDDLRFFLEHATYPLAVRSSSLLEDSHEQPFAGIYRTYMLPNNEADPSVRLARLHSAIKLVYASTFFQNARAYLRSTPFRMEEEKMGVLLQKVVGRTHDHYFYPDIAGVARSQNFYPVLDMKAEDGVAAIALGLGRTVVEGQKAIRFSPARPQVLPQFSDNRAFLENSQREFYAMDLDSQADLGRGEDGHIALLPIDEAEKHETLHPIGSVYSANNDAVYDGISRPGVRLVTFRRFLASQEFPLGKILQSCLEMASRRMACPVEMEFAVNLKPEDGGRPEFSIVQVRPMSERDIVDRMAEIPEDIEGRCLCASDNALGNGRIPDIKDIVYVRPSKFDRGQTPQIASEVGEVNRTLRSEDRNYLLIGPGRWGTADRWLGIPVQWSDISQARAIVESDLSEIPVTPSEGTHFFQNLISFGIGYFHIRSKKDHAELTRGSRSSRLSAEAETREKSETAEKSPCADPLEKCRIDFEWLDSLPAVQELPYVRHVRLDQALEIFVDGRSRRGVILRARENDPEE</sequence>
<proteinExistence type="predicted"/>
<comment type="caution">
    <text evidence="3">The sequence shown here is derived from an EMBL/GenBank/DDBJ whole genome shotgun (WGS) entry which is preliminary data.</text>
</comment>
<feature type="non-terminal residue" evidence="3">
    <location>
        <position position="1"/>
    </location>
</feature>
<dbReference type="AlphaFoldDB" id="A0A956NED4"/>
<keyword evidence="3" id="KW-0418">Kinase</keyword>
<dbReference type="EMBL" id="JAGQHS010000096">
    <property type="protein sequence ID" value="MCA9757376.1"/>
    <property type="molecule type" value="Genomic_DNA"/>
</dbReference>
<dbReference type="GO" id="GO:0016301">
    <property type="term" value="F:kinase activity"/>
    <property type="evidence" value="ECO:0007669"/>
    <property type="project" value="UniProtKB-KW"/>
</dbReference>
<dbReference type="Proteomes" id="UP000739538">
    <property type="component" value="Unassembled WGS sequence"/>
</dbReference>
<dbReference type="Pfam" id="PF01326">
    <property type="entry name" value="PPDK_N"/>
    <property type="match status" value="1"/>
</dbReference>
<accession>A0A956NED4</accession>
<dbReference type="GO" id="GO:0005524">
    <property type="term" value="F:ATP binding"/>
    <property type="evidence" value="ECO:0007669"/>
    <property type="project" value="InterPro"/>
</dbReference>